<proteinExistence type="predicted"/>
<accession>A0A2B5Y3K7</accession>
<dbReference type="AlphaFoldDB" id="A0A2B5Y3K7"/>
<comment type="caution">
    <text evidence="1">The sequence shown here is derived from an EMBL/GenBank/DDBJ whole genome shotgun (WGS) entry which is preliminary data.</text>
</comment>
<protein>
    <submittedName>
        <fullName evidence="1">Uncharacterized protein</fullName>
    </submittedName>
</protein>
<reference evidence="1 2" key="1">
    <citation type="submission" date="2017-09" db="EMBL/GenBank/DDBJ databases">
        <title>Large-scale bioinformatics analysis of Bacillus genomes uncovers conserved roles of natural products in bacterial physiology.</title>
        <authorList>
            <consortium name="Agbiome Team Llc"/>
            <person name="Bleich R.M."/>
            <person name="Grubbs K.J."/>
            <person name="Santa Maria K.C."/>
            <person name="Allen S.E."/>
            <person name="Farag S."/>
            <person name="Shank E.A."/>
            <person name="Bowers A."/>
        </authorList>
    </citation>
    <scope>NUCLEOTIDE SEQUENCE [LARGE SCALE GENOMIC DNA]</scope>
    <source>
        <strain evidence="1 2">AFS044250</strain>
    </source>
</reference>
<evidence type="ECO:0000313" key="1">
    <source>
        <dbReference type="EMBL" id="PHD67292.1"/>
    </source>
</evidence>
<dbReference type="EMBL" id="NUSQ01000093">
    <property type="protein sequence ID" value="PHD67292.1"/>
    <property type="molecule type" value="Genomic_DNA"/>
</dbReference>
<dbReference type="RefSeq" id="WP_100061403.1">
    <property type="nucleotide sequence ID" value="NZ_NUSQ01000093.1"/>
</dbReference>
<sequence length="63" mass="7496">MSKLKEYDLAYICYYSERIDLANIATGLSTKLTLKELTQLIQDLNDQELFDFYKSTYEEMLEE</sequence>
<name>A0A2B5Y3K7_9BACI</name>
<organism evidence="1 2">
    <name type="scientific">Bacillus toyonensis</name>
    <dbReference type="NCBI Taxonomy" id="155322"/>
    <lineage>
        <taxon>Bacteria</taxon>
        <taxon>Bacillati</taxon>
        <taxon>Bacillota</taxon>
        <taxon>Bacilli</taxon>
        <taxon>Bacillales</taxon>
        <taxon>Bacillaceae</taxon>
        <taxon>Bacillus</taxon>
        <taxon>Bacillus cereus group</taxon>
    </lineage>
</organism>
<evidence type="ECO:0000313" key="2">
    <source>
        <dbReference type="Proteomes" id="UP000225997"/>
    </source>
</evidence>
<dbReference type="Proteomes" id="UP000225997">
    <property type="component" value="Unassembled WGS sequence"/>
</dbReference>
<gene>
    <name evidence="1" type="ORF">COF40_19490</name>
</gene>